<comment type="similarity">
    <text evidence="2">Belongs to the bacterial solute-binding protein 1 family.</text>
</comment>
<evidence type="ECO:0000256" key="4">
    <source>
        <dbReference type="ARBA" id="ARBA00022729"/>
    </source>
</evidence>
<dbReference type="InterPro" id="IPR006311">
    <property type="entry name" value="TAT_signal"/>
</dbReference>
<organism evidence="7 8">
    <name type="scientific">Ectorhizobium quercum</name>
    <dbReference type="NCBI Taxonomy" id="2965071"/>
    <lineage>
        <taxon>Bacteria</taxon>
        <taxon>Pseudomonadati</taxon>
        <taxon>Pseudomonadota</taxon>
        <taxon>Alphaproteobacteria</taxon>
        <taxon>Hyphomicrobiales</taxon>
        <taxon>Rhizobiaceae</taxon>
        <taxon>Ectorhizobium</taxon>
    </lineage>
</organism>
<comment type="caution">
    <text evidence="7">The sequence shown here is derived from an EMBL/GenBank/DDBJ whole genome shotgun (WGS) entry which is preliminary data.</text>
</comment>
<feature type="signal peptide" evidence="6">
    <location>
        <begin position="1"/>
        <end position="34"/>
    </location>
</feature>
<dbReference type="PANTHER" id="PTHR30006:SF3">
    <property type="entry name" value="THIAMINE-BINDING PERIPLASMIC PROTEIN"/>
    <property type="match status" value="1"/>
</dbReference>
<evidence type="ECO:0000256" key="1">
    <source>
        <dbReference type="ARBA" id="ARBA00004418"/>
    </source>
</evidence>
<keyword evidence="8" id="KW-1185">Reference proteome</keyword>
<dbReference type="Pfam" id="PF13416">
    <property type="entry name" value="SBP_bac_8"/>
    <property type="match status" value="1"/>
</dbReference>
<evidence type="ECO:0000256" key="3">
    <source>
        <dbReference type="ARBA" id="ARBA00022448"/>
    </source>
</evidence>
<dbReference type="RefSeq" id="WP_306411725.1">
    <property type="nucleotide sequence ID" value="NZ_JANFPI010000004.1"/>
</dbReference>
<reference evidence="7" key="1">
    <citation type="submission" date="2022-07" db="EMBL/GenBank/DDBJ databases">
        <title>Ectorhizobium quercum gen.nov., sp. nov.</title>
        <authorList>
            <person name="Ma T."/>
            <person name="Li Y."/>
        </authorList>
    </citation>
    <scope>NUCLEOTIDE SEQUENCE</scope>
    <source>
        <strain evidence="7">BDR2-2</strain>
    </source>
</reference>
<keyword evidence="5" id="KW-0574">Periplasm</keyword>
<sequence>MSPILAPTRRTLLKSAGLAAGALATPALMRSAFAAGQLTVADVGGAPGEAIKKAFYEPFEKETGIKVIGVAHDPDPVTQFKLQVDTKSYLWDVCMVTPDHVMRLTEDKDYTVPLEISGPETADILPGMLTDNWLGFSVFGAIMAYRTDKFPDAGPANWVDYWDVEKFPGRRGFYKGAWAALEFALLADGVEPKDLYPLDMDRAFNKLEELKPHVAVWWTSGAHNTQILQNGEVDMSDTWSARAYAATAAGAPVRTVFQGGYSTDGWSIVSGAPNIAAAQKFIEFCLKPEHQGAYSSIVANGPTNRKAFDFMPAERAEVLPTSEQNFANLYEIDSKWWSANYDAAVERMQEFLLL</sequence>
<dbReference type="GO" id="GO:0030976">
    <property type="term" value="F:thiamine pyrophosphate binding"/>
    <property type="evidence" value="ECO:0007669"/>
    <property type="project" value="TreeGrafter"/>
</dbReference>
<dbReference type="SUPFAM" id="SSF53850">
    <property type="entry name" value="Periplasmic binding protein-like II"/>
    <property type="match status" value="1"/>
</dbReference>
<dbReference type="InterPro" id="IPR006059">
    <property type="entry name" value="SBP"/>
</dbReference>
<dbReference type="PANTHER" id="PTHR30006">
    <property type="entry name" value="THIAMINE-BINDING PERIPLASMIC PROTEIN-RELATED"/>
    <property type="match status" value="1"/>
</dbReference>
<accession>A0AAE3N0Y6</accession>
<evidence type="ECO:0000256" key="6">
    <source>
        <dbReference type="SAM" id="SignalP"/>
    </source>
</evidence>
<comment type="subcellular location">
    <subcellularLocation>
        <location evidence="1">Periplasm</location>
    </subcellularLocation>
</comment>
<evidence type="ECO:0000256" key="5">
    <source>
        <dbReference type="ARBA" id="ARBA00022764"/>
    </source>
</evidence>
<feature type="chain" id="PRO_5041958370" evidence="6">
    <location>
        <begin position="35"/>
        <end position="354"/>
    </location>
</feature>
<dbReference type="CDD" id="cd13589">
    <property type="entry name" value="PBP2_polyamine_RpCGA009"/>
    <property type="match status" value="1"/>
</dbReference>
<name>A0AAE3N0Y6_9HYPH</name>
<keyword evidence="4 6" id="KW-0732">Signal</keyword>
<dbReference type="GO" id="GO:0030288">
    <property type="term" value="C:outer membrane-bounded periplasmic space"/>
    <property type="evidence" value="ECO:0007669"/>
    <property type="project" value="TreeGrafter"/>
</dbReference>
<evidence type="ECO:0000256" key="2">
    <source>
        <dbReference type="ARBA" id="ARBA00008520"/>
    </source>
</evidence>
<evidence type="ECO:0000313" key="8">
    <source>
        <dbReference type="Proteomes" id="UP001208771"/>
    </source>
</evidence>
<dbReference type="Gene3D" id="3.40.190.10">
    <property type="entry name" value="Periplasmic binding protein-like II"/>
    <property type="match status" value="2"/>
</dbReference>
<dbReference type="AlphaFoldDB" id="A0AAE3N0Y6"/>
<evidence type="ECO:0000313" key="7">
    <source>
        <dbReference type="EMBL" id="MCX8997932.1"/>
    </source>
</evidence>
<dbReference type="GO" id="GO:0015888">
    <property type="term" value="P:thiamine transport"/>
    <property type="evidence" value="ECO:0007669"/>
    <property type="project" value="TreeGrafter"/>
</dbReference>
<protein>
    <submittedName>
        <fullName evidence="7">ABC transporter substrate-binding protein</fullName>
    </submittedName>
</protein>
<dbReference type="EMBL" id="JANFPI010000004">
    <property type="protein sequence ID" value="MCX8997932.1"/>
    <property type="molecule type" value="Genomic_DNA"/>
</dbReference>
<dbReference type="Proteomes" id="UP001208771">
    <property type="component" value="Unassembled WGS sequence"/>
</dbReference>
<dbReference type="GO" id="GO:0030975">
    <property type="term" value="F:thiamine binding"/>
    <property type="evidence" value="ECO:0007669"/>
    <property type="project" value="TreeGrafter"/>
</dbReference>
<proteinExistence type="inferred from homology"/>
<keyword evidence="3" id="KW-0813">Transport</keyword>
<dbReference type="PROSITE" id="PS51318">
    <property type="entry name" value="TAT"/>
    <property type="match status" value="1"/>
</dbReference>
<gene>
    <name evidence="7" type="ORF">NOF55_12550</name>
</gene>